<dbReference type="PRINTS" id="PR00368">
    <property type="entry name" value="FADPNR"/>
</dbReference>
<dbReference type="EMBL" id="CP001275">
    <property type="protein sequence ID" value="ACM05952.1"/>
    <property type="molecule type" value="Genomic_DNA"/>
</dbReference>
<protein>
    <submittedName>
        <fullName evidence="2">Sulfide dehydrogenase</fullName>
    </submittedName>
</protein>
<name>B9L0Q5_THERP</name>
<dbReference type="Proteomes" id="UP000000447">
    <property type="component" value="Chromosome"/>
</dbReference>
<evidence type="ECO:0000259" key="1">
    <source>
        <dbReference type="Pfam" id="PF07992"/>
    </source>
</evidence>
<dbReference type="PANTHER" id="PTHR43755:SF1">
    <property type="entry name" value="FAD-DEPENDENT PYRIDINE NUCLEOTIDE-DISULPHIDE OXIDOREDUCTASE"/>
    <property type="match status" value="1"/>
</dbReference>
<dbReference type="InterPro" id="IPR052541">
    <property type="entry name" value="SQRD"/>
</dbReference>
<dbReference type="AlphaFoldDB" id="B9L0Q5"/>
<keyword evidence="3" id="KW-1185">Reference proteome</keyword>
<evidence type="ECO:0000313" key="2">
    <source>
        <dbReference type="EMBL" id="ACM05952.1"/>
    </source>
</evidence>
<accession>B9L0Q5</accession>
<sequence>MSHTVLIIGAGPGGVAAARAVRQYLEAEDRVIVIDRQDEQRLGVTLLSIMRGWHEPEDVTIKPSRVLAGVAEFVPAEATRIDPVNRRVETTTGTLEYDALIVATGAELVPETVPGLVTALENGSAGHCWSLPAALHLRERLRCLAGGRVLIVVTRLPYKCPPAPYEAALLVRDLAVERGIGNSVEVTVVTPEQSPLAVAGPEIGRELVALLNQQGITVLTGEQLVAVDGRHREAQFASGRRELFDLLIAVPPHRAPTFVQEAGLAEVDWVPADLRSMRTRFEGIWAIGDVAAVRIRDTLLVPKAAVFAQQQAEVAARDLARWLGRTAPEPELQAYGRCWFLAGRGVAGAIEGDFLAEPRPKVTFQSPSTDGFALMQQELAAWLAQDPARRH</sequence>
<dbReference type="RefSeq" id="WP_015922079.1">
    <property type="nucleotide sequence ID" value="NC_011959.1"/>
</dbReference>
<dbReference type="eggNOG" id="COG0446">
    <property type="taxonomic scope" value="Bacteria"/>
</dbReference>
<dbReference type="Pfam" id="PF07992">
    <property type="entry name" value="Pyr_redox_2"/>
    <property type="match status" value="2"/>
</dbReference>
<dbReference type="InterPro" id="IPR023753">
    <property type="entry name" value="FAD/NAD-binding_dom"/>
</dbReference>
<proteinExistence type="predicted"/>
<gene>
    <name evidence="2" type="ordered locus">trd_1126</name>
</gene>
<organism evidence="2 3">
    <name type="scientific">Thermomicrobium roseum (strain ATCC 27502 / DSM 5159 / P-2)</name>
    <dbReference type="NCBI Taxonomy" id="309801"/>
    <lineage>
        <taxon>Bacteria</taxon>
        <taxon>Pseudomonadati</taxon>
        <taxon>Thermomicrobiota</taxon>
        <taxon>Thermomicrobia</taxon>
        <taxon>Thermomicrobiales</taxon>
        <taxon>Thermomicrobiaceae</taxon>
        <taxon>Thermomicrobium</taxon>
    </lineage>
</organism>
<dbReference type="STRING" id="309801.trd_1126"/>
<dbReference type="PANTHER" id="PTHR43755">
    <property type="match status" value="1"/>
</dbReference>
<dbReference type="GO" id="GO:0016491">
    <property type="term" value="F:oxidoreductase activity"/>
    <property type="evidence" value="ECO:0007669"/>
    <property type="project" value="InterPro"/>
</dbReference>
<reference evidence="2 3" key="1">
    <citation type="journal article" date="2009" name="PLoS ONE">
        <title>Complete genome sequence of the aerobic CO-oxidizing thermophile Thermomicrobium roseum.</title>
        <authorList>
            <person name="Wu D."/>
            <person name="Raymond J."/>
            <person name="Wu M."/>
            <person name="Chatterji S."/>
            <person name="Ren Q."/>
            <person name="Graham J.E."/>
            <person name="Bryant D.A."/>
            <person name="Robb F."/>
            <person name="Colman A."/>
            <person name="Tallon L.J."/>
            <person name="Badger J.H."/>
            <person name="Madupu R."/>
            <person name="Ward N.L."/>
            <person name="Eisen J.A."/>
        </authorList>
    </citation>
    <scope>NUCLEOTIDE SEQUENCE [LARGE SCALE GENOMIC DNA]</scope>
    <source>
        <strain evidence="3">ATCC 27502 / DSM 5159 / P-2</strain>
    </source>
</reference>
<dbReference type="HOGENOM" id="CLU_030742_5_1_0"/>
<dbReference type="Gene3D" id="3.50.50.60">
    <property type="entry name" value="FAD/NAD(P)-binding domain"/>
    <property type="match status" value="2"/>
</dbReference>
<dbReference type="PRINTS" id="PR00469">
    <property type="entry name" value="PNDRDTASEII"/>
</dbReference>
<feature type="domain" description="FAD/NAD(P)-binding" evidence="1">
    <location>
        <begin position="168"/>
        <end position="312"/>
    </location>
</feature>
<dbReference type="InterPro" id="IPR036188">
    <property type="entry name" value="FAD/NAD-bd_sf"/>
</dbReference>
<evidence type="ECO:0000313" key="3">
    <source>
        <dbReference type="Proteomes" id="UP000000447"/>
    </source>
</evidence>
<dbReference type="SUPFAM" id="SSF51905">
    <property type="entry name" value="FAD/NAD(P)-binding domain"/>
    <property type="match status" value="1"/>
</dbReference>
<dbReference type="KEGG" id="tro:trd_1126"/>
<feature type="domain" description="FAD/NAD(P)-binding" evidence="1">
    <location>
        <begin position="4"/>
        <end position="125"/>
    </location>
</feature>